<dbReference type="STRING" id="76947.GCA_002080435_04055"/>
<protein>
    <submittedName>
        <fullName evidence="1">Carnitine dehydratase</fullName>
    </submittedName>
</protein>
<organism evidence="1 2">
    <name type="scientific">Sphingobium herbicidovorans (strain ATCC 700291 / DSM 11019 / CCUG 56400 / KCTC 2939 / LMG 18315 / NBRC 16415 / MH)</name>
    <name type="common">Sphingomonas herbicidovorans</name>
    <dbReference type="NCBI Taxonomy" id="1219045"/>
    <lineage>
        <taxon>Bacteria</taxon>
        <taxon>Pseudomonadati</taxon>
        <taxon>Pseudomonadota</taxon>
        <taxon>Alphaproteobacteria</taxon>
        <taxon>Sphingomonadales</taxon>
        <taxon>Sphingomonadaceae</taxon>
        <taxon>Sphingobium</taxon>
    </lineage>
</organism>
<dbReference type="RefSeq" id="WP_037463713.1">
    <property type="nucleotide sequence ID" value="NZ_BCZD01000023.1"/>
</dbReference>
<dbReference type="InterPro" id="IPR003673">
    <property type="entry name" value="CoA-Trfase_fam_III"/>
</dbReference>
<proteinExistence type="predicted"/>
<name>A0A086PC08_SPHHM</name>
<comment type="caution">
    <text evidence="1">The sequence shown here is derived from an EMBL/GenBank/DDBJ whole genome shotgun (WGS) entry which is preliminary data.</text>
</comment>
<dbReference type="SUPFAM" id="SSF89796">
    <property type="entry name" value="CoA-transferase family III (CaiB/BaiF)"/>
    <property type="match status" value="1"/>
</dbReference>
<dbReference type="Proteomes" id="UP000024284">
    <property type="component" value="Unassembled WGS sequence"/>
</dbReference>
<dbReference type="InterPro" id="IPR023606">
    <property type="entry name" value="CoA-Trfase_III_dom_1_sf"/>
</dbReference>
<dbReference type="PANTHER" id="PTHR48228">
    <property type="entry name" value="SUCCINYL-COA--D-CITRAMALATE COA-TRANSFERASE"/>
    <property type="match status" value="1"/>
</dbReference>
<dbReference type="InterPro" id="IPR050509">
    <property type="entry name" value="CoA-transferase_III"/>
</dbReference>
<dbReference type="Pfam" id="PF02515">
    <property type="entry name" value="CoA_transf_3"/>
    <property type="match status" value="1"/>
</dbReference>
<sequence length="367" mass="39417">MITVQGPLAGIRVLEFAGLGPGPFAGTLLSDFGADVVRIYRKGAVDPDKFRFDGRGRRAIALDLKDPADIDKVLALAEKAELVLEGNRPGVMERLGLGPDAMLARNPALVYGRMTGWGQYGPQSAAAGHDINYLAISGALHAIGTPDKPIAPLNLVGDYGGAMFLVAGMLAALLHARTTGQGQVVDVAMTDCAAYLMSPFYGRRASGDWKDQRASNLLDGGAPFYDTYRCSDDRWIAIGSLEPQFYRLLLDLTGMADTLTGPQMEKANWPEYKAQFAAVFATKTRDEWCALMDGTDACFAPVLTLDEAPQHSHNVARSTFIDLDGVTLPAPAPRFSATPAAVQWPPRPINRDPDAALSCWADDFAIS</sequence>
<dbReference type="AlphaFoldDB" id="A0A086PC08"/>
<dbReference type="InterPro" id="IPR044855">
    <property type="entry name" value="CoA-Trfase_III_dom3_sf"/>
</dbReference>
<dbReference type="OrthoDB" id="5720311at2"/>
<dbReference type="PANTHER" id="PTHR48228:SF5">
    <property type="entry name" value="ALPHA-METHYLACYL-COA RACEMASE"/>
    <property type="match status" value="1"/>
</dbReference>
<reference evidence="1" key="1">
    <citation type="submission" date="2014-08" db="EMBL/GenBank/DDBJ databases">
        <title>Draft genome sequences of Sphingobium herbicidovorans.</title>
        <authorList>
            <person name="Gan H.M."/>
            <person name="Gan H.Y."/>
            <person name="Savka M.A."/>
        </authorList>
    </citation>
    <scope>NUCLEOTIDE SEQUENCE [LARGE SCALE GENOMIC DNA]</scope>
    <source>
        <strain evidence="1">NBRC 16415</strain>
    </source>
</reference>
<dbReference type="GO" id="GO:0003824">
    <property type="term" value="F:catalytic activity"/>
    <property type="evidence" value="ECO:0007669"/>
    <property type="project" value="InterPro"/>
</dbReference>
<dbReference type="EMBL" id="JFZA02000008">
    <property type="protein sequence ID" value="KFG90926.1"/>
    <property type="molecule type" value="Genomic_DNA"/>
</dbReference>
<dbReference type="Gene3D" id="3.30.1540.10">
    <property type="entry name" value="formyl-coa transferase, domain 3"/>
    <property type="match status" value="1"/>
</dbReference>
<dbReference type="eggNOG" id="COG1804">
    <property type="taxonomic scope" value="Bacteria"/>
</dbReference>
<dbReference type="Gene3D" id="3.40.50.10540">
    <property type="entry name" value="Crotonobetainyl-coa:carnitine coa-transferase, domain 1"/>
    <property type="match status" value="1"/>
</dbReference>
<gene>
    <name evidence="1" type="ORF">BV98_001293</name>
</gene>
<evidence type="ECO:0000313" key="2">
    <source>
        <dbReference type="Proteomes" id="UP000024284"/>
    </source>
</evidence>
<evidence type="ECO:0000313" key="1">
    <source>
        <dbReference type="EMBL" id="KFG90926.1"/>
    </source>
</evidence>
<keyword evidence="2" id="KW-1185">Reference proteome</keyword>
<accession>A0A086PC08</accession>
<dbReference type="PATRIC" id="fig|1219045.3.peg.1323"/>